<dbReference type="EMBL" id="CP010311">
    <property type="protein sequence ID" value="AJF06356.1"/>
    <property type="molecule type" value="Genomic_DNA"/>
</dbReference>
<evidence type="ECO:0000313" key="2">
    <source>
        <dbReference type="EMBL" id="AJF06356.1"/>
    </source>
</evidence>
<dbReference type="Proteomes" id="UP000035036">
    <property type="component" value="Chromosome"/>
</dbReference>
<evidence type="ECO:0000313" key="3">
    <source>
        <dbReference type="Proteomes" id="UP000035036"/>
    </source>
</evidence>
<evidence type="ECO:0000259" key="1">
    <source>
        <dbReference type="Pfam" id="PF02589"/>
    </source>
</evidence>
<dbReference type="PIRSF" id="PIRSF020269">
    <property type="entry name" value="DUF1121"/>
    <property type="match status" value="1"/>
</dbReference>
<dbReference type="PANTHER" id="PTHR36179">
    <property type="entry name" value="LUD_DOM DOMAIN-CONTAINING PROTEIN"/>
    <property type="match status" value="1"/>
</dbReference>
<gene>
    <name evidence="2" type="ORF">GSUB_07060</name>
</gene>
<accession>A0A0B5FRZ4</accession>
<keyword evidence="3" id="KW-1185">Reference proteome</keyword>
<dbReference type="STRING" id="483547.GSUB_07060"/>
<feature type="domain" description="LUD" evidence="1">
    <location>
        <begin position="13"/>
        <end position="204"/>
    </location>
</feature>
<dbReference type="AlphaFoldDB" id="A0A0B5FRZ4"/>
<organism evidence="2 3">
    <name type="scientific">Geoalkalibacter subterraneus</name>
    <dbReference type="NCBI Taxonomy" id="483547"/>
    <lineage>
        <taxon>Bacteria</taxon>
        <taxon>Pseudomonadati</taxon>
        <taxon>Thermodesulfobacteriota</taxon>
        <taxon>Desulfuromonadia</taxon>
        <taxon>Desulfuromonadales</taxon>
        <taxon>Geoalkalibacteraceae</taxon>
        <taxon>Geoalkalibacter</taxon>
    </lineage>
</organism>
<dbReference type="PANTHER" id="PTHR36179:SF2">
    <property type="entry name" value="LUD DOMAIN-CONTAINING PROTEIN"/>
    <property type="match status" value="1"/>
</dbReference>
<dbReference type="OrthoDB" id="9809147at2"/>
<reference evidence="2 3" key="1">
    <citation type="journal article" date="2015" name="Genome Announc.">
        <title>Genomes of Geoalkalibacter ferrihydriticus Z-0531T and Geoalkalibacter subterraneus Red1T, Two Haloalkaliphilic Metal-Reducing Deltaproteobacteria.</title>
        <authorList>
            <person name="Badalamenti J.P."/>
            <person name="Krajmalnik-Brown R."/>
            <person name="Torres C.I."/>
            <person name="Bond D.R."/>
        </authorList>
    </citation>
    <scope>NUCLEOTIDE SEQUENCE [LARGE SCALE GENOMIC DNA]</scope>
    <source>
        <strain evidence="2 3">Red1</strain>
    </source>
</reference>
<name>A0A0B5FRZ4_9BACT</name>
<protein>
    <submittedName>
        <fullName evidence="2">Lactate utilization protein C</fullName>
    </submittedName>
</protein>
<dbReference type="InterPro" id="IPR003741">
    <property type="entry name" value="LUD_dom"/>
</dbReference>
<dbReference type="HOGENOM" id="CLU_107893_1_0_7"/>
<sequence length="213" mass="23315">MDEHFNWHRRTLLELAAKAFEKNGFGAHVFDSVEEAVPFLMEQTAEAQTVGFGGSMTLAEMGLPARCEEAGKKTLVHGRPGLTPEQKREVMGEEQRCDLFFTGTNAMTLQGQLVNIDAVGNRVCAMAFGPKRVIVVAGVNKITHDLDSALRRVKDIASPPNARRLNLNTPCASTGLCSDCNSPDRICRITTIIDRAPRLTDIQVCLINADLGY</sequence>
<dbReference type="KEGG" id="gsb:GSUB_07060"/>
<dbReference type="InterPro" id="IPR009501">
    <property type="entry name" value="UCP020269"/>
</dbReference>
<proteinExistence type="predicted"/>
<dbReference type="RefSeq" id="WP_040199943.1">
    <property type="nucleotide sequence ID" value="NZ_CP010311.1"/>
</dbReference>
<dbReference type="Pfam" id="PF02589">
    <property type="entry name" value="LUD_dom"/>
    <property type="match status" value="1"/>
</dbReference>